<dbReference type="WBParaSite" id="PgE199_g001_t09">
    <property type="protein sequence ID" value="PgE199_g001_t09"/>
    <property type="gene ID" value="PgE199_g001"/>
</dbReference>
<proteinExistence type="predicted"/>
<name>A0A915A427_PARUN</name>
<feature type="compositionally biased region" description="Polar residues" evidence="1">
    <location>
        <begin position="62"/>
        <end position="92"/>
    </location>
</feature>
<evidence type="ECO:0000313" key="3">
    <source>
        <dbReference type="WBParaSite" id="PgE199_g001_t09"/>
    </source>
</evidence>
<protein>
    <submittedName>
        <fullName evidence="3">F-box domain-containing protein</fullName>
    </submittedName>
</protein>
<evidence type="ECO:0000313" key="2">
    <source>
        <dbReference type="Proteomes" id="UP000887569"/>
    </source>
</evidence>
<dbReference type="AlphaFoldDB" id="A0A915A427"/>
<feature type="compositionally biased region" description="Polar residues" evidence="1">
    <location>
        <begin position="163"/>
        <end position="176"/>
    </location>
</feature>
<dbReference type="Proteomes" id="UP000887569">
    <property type="component" value="Unplaced"/>
</dbReference>
<reference evidence="3" key="1">
    <citation type="submission" date="2022-11" db="UniProtKB">
        <authorList>
            <consortium name="WormBaseParasite"/>
        </authorList>
    </citation>
    <scope>IDENTIFICATION</scope>
</reference>
<sequence length="202" mass="21827">MINQFMSSACQKFQGTIAVGNQLYTRISRKTRTQLFFHQNIHPNILVTEPATCIKNEISSSVARRSASNENIAPTATPNTLSTAPQMTNRTEQQQHRDEASDSSSSDTGETIDSEVSDPGVTTTTTSTTRRTTTSTADTSTNTSSVSTNANTNTGGTVTSSVRDTVTARSPSSIHQGTDMRRLSGNPSNAIRARRRTITRHS</sequence>
<accession>A0A915A427</accession>
<evidence type="ECO:0000256" key="1">
    <source>
        <dbReference type="SAM" id="MobiDB-lite"/>
    </source>
</evidence>
<keyword evidence="2" id="KW-1185">Reference proteome</keyword>
<feature type="region of interest" description="Disordered" evidence="1">
    <location>
        <begin position="62"/>
        <end position="187"/>
    </location>
</feature>
<organism evidence="2 3">
    <name type="scientific">Parascaris univalens</name>
    <name type="common">Nematode worm</name>
    <dbReference type="NCBI Taxonomy" id="6257"/>
    <lineage>
        <taxon>Eukaryota</taxon>
        <taxon>Metazoa</taxon>
        <taxon>Ecdysozoa</taxon>
        <taxon>Nematoda</taxon>
        <taxon>Chromadorea</taxon>
        <taxon>Rhabditida</taxon>
        <taxon>Spirurina</taxon>
        <taxon>Ascaridomorpha</taxon>
        <taxon>Ascaridoidea</taxon>
        <taxon>Ascarididae</taxon>
        <taxon>Parascaris</taxon>
    </lineage>
</organism>
<feature type="compositionally biased region" description="Low complexity" evidence="1">
    <location>
        <begin position="121"/>
        <end position="162"/>
    </location>
</feature>